<dbReference type="PANTHER" id="PTHR43270:SF12">
    <property type="entry name" value="SUCCINYL-DIAMINOPIMELATE DESUCCINYLASE"/>
    <property type="match status" value="1"/>
</dbReference>
<dbReference type="PANTHER" id="PTHR43270">
    <property type="entry name" value="BETA-ALA-HIS DIPEPTIDASE"/>
    <property type="match status" value="1"/>
</dbReference>
<feature type="domain" description="Peptidase M20 dimerisation" evidence="5">
    <location>
        <begin position="240"/>
        <end position="387"/>
    </location>
</feature>
<dbReference type="GO" id="GO:0008233">
    <property type="term" value="F:peptidase activity"/>
    <property type="evidence" value="ECO:0007669"/>
    <property type="project" value="UniProtKB-KW"/>
</dbReference>
<evidence type="ECO:0000256" key="4">
    <source>
        <dbReference type="SAM" id="Coils"/>
    </source>
</evidence>
<accession>A0A1I2T1N8</accession>
<evidence type="ECO:0000259" key="5">
    <source>
        <dbReference type="Pfam" id="PF07687"/>
    </source>
</evidence>
<protein>
    <submittedName>
        <fullName evidence="6">Acetylornithine deacetylase/Succinyl-diaminopimelate desuccinylase</fullName>
    </submittedName>
</protein>
<keyword evidence="3" id="KW-0378">Hydrolase</keyword>
<dbReference type="STRING" id="185761.SAMN05660282_01310"/>
<dbReference type="InterPro" id="IPR051458">
    <property type="entry name" value="Cyt/Met_Dipeptidase"/>
</dbReference>
<reference evidence="6 7" key="1">
    <citation type="submission" date="2016-10" db="EMBL/GenBank/DDBJ databases">
        <authorList>
            <person name="de Groot N.N."/>
        </authorList>
    </citation>
    <scope>NUCLEOTIDE SEQUENCE [LARGE SCALE GENOMIC DNA]</scope>
    <source>
        <strain>J11</strain>
        <strain evidence="7">PG 39</strain>
    </source>
</reference>
<dbReference type="GO" id="GO:0046872">
    <property type="term" value="F:metal ion binding"/>
    <property type="evidence" value="ECO:0007669"/>
    <property type="project" value="UniProtKB-KW"/>
</dbReference>
<proteinExistence type="predicted"/>
<dbReference type="AlphaFoldDB" id="A0A1I2T1N8"/>
<dbReference type="NCBIfam" id="NF005914">
    <property type="entry name" value="PRK07907.1"/>
    <property type="match status" value="1"/>
</dbReference>
<feature type="coiled-coil region" evidence="4">
    <location>
        <begin position="37"/>
        <end position="64"/>
    </location>
</feature>
<dbReference type="InterPro" id="IPR011650">
    <property type="entry name" value="Peptidase_M20_dimer"/>
</dbReference>
<dbReference type="Gene3D" id="3.30.70.360">
    <property type="match status" value="1"/>
</dbReference>
<dbReference type="PROSITE" id="PS00758">
    <property type="entry name" value="ARGE_DAPE_CPG2_1"/>
    <property type="match status" value="1"/>
</dbReference>
<dbReference type="Gene3D" id="3.40.630.10">
    <property type="entry name" value="Zn peptidases"/>
    <property type="match status" value="1"/>
</dbReference>
<evidence type="ECO:0000256" key="1">
    <source>
        <dbReference type="ARBA" id="ARBA00022670"/>
    </source>
</evidence>
<dbReference type="Proteomes" id="UP000199065">
    <property type="component" value="Unassembled WGS sequence"/>
</dbReference>
<gene>
    <name evidence="6" type="ORF">SAMN05660282_01310</name>
</gene>
<dbReference type="EMBL" id="FOPJ01000007">
    <property type="protein sequence ID" value="SFG58942.1"/>
    <property type="molecule type" value="Genomic_DNA"/>
</dbReference>
<organism evidence="6 7">
    <name type="scientific">Corynebacterium spheniscorum</name>
    <dbReference type="NCBI Taxonomy" id="185761"/>
    <lineage>
        <taxon>Bacteria</taxon>
        <taxon>Bacillati</taxon>
        <taxon>Actinomycetota</taxon>
        <taxon>Actinomycetes</taxon>
        <taxon>Mycobacteriales</taxon>
        <taxon>Corynebacteriaceae</taxon>
        <taxon>Corynebacterium</taxon>
    </lineage>
</organism>
<dbReference type="SUPFAM" id="SSF53187">
    <property type="entry name" value="Zn-dependent exopeptidases"/>
    <property type="match status" value="1"/>
</dbReference>
<keyword evidence="1" id="KW-0645">Protease</keyword>
<keyword evidence="7" id="KW-1185">Reference proteome</keyword>
<dbReference type="InterPro" id="IPR001261">
    <property type="entry name" value="ArgE/DapE_CS"/>
</dbReference>
<evidence type="ECO:0000256" key="3">
    <source>
        <dbReference type="ARBA" id="ARBA00022801"/>
    </source>
</evidence>
<sequence>MRPDHEGFRHLLIYKEKISVRSQRARGHASSIESMTKIVEKDRIEQLREELGAQREQIFEQLKEITSFNSVHSVPELAEQLDGAAAWVKEHFEAAGFEMKAYPTVDKSQTLLGTKAGDPDAPTVMLYSHYDVVPAGPREAWDSDPFSLTEKDGRWYARGAADCKGNLVMHLAALRAVEELGGTKLNLKVLIEGSEERGGEGLDHLIDEHPELFRADVILIADSGNAAVGVPTMTTSLRGGGQVRVTVDTLRSAMHSGGFGGAAPDAVAALMRTLDSLRDERGRTVIDGVDCSRRWEGMPYLPEDFRRDAGVLDGVELMGDENDMPSDFVWARPAVTVIGFSSTPVEEAVNAVPNTASAQLNLRVPAGMNAADTAEKLIAHLHAHVPWGAKLKAELTDVNEPFATDPSGEAFDALSSCLAAAYGKEEAAVLGTGGSIPLCTKLQELFPEAEIALYGVEEPTCVIHAPNESVDPQEIRDIAVAEAAFLLGFKQ</sequence>
<name>A0A1I2T1N8_9CORY</name>
<dbReference type="Pfam" id="PF07687">
    <property type="entry name" value="M20_dimer"/>
    <property type="match status" value="1"/>
</dbReference>
<keyword evidence="2" id="KW-0479">Metal-binding</keyword>
<dbReference type="InterPro" id="IPR002933">
    <property type="entry name" value="Peptidase_M20"/>
</dbReference>
<evidence type="ECO:0000256" key="2">
    <source>
        <dbReference type="ARBA" id="ARBA00022723"/>
    </source>
</evidence>
<keyword evidence="4" id="KW-0175">Coiled coil</keyword>
<evidence type="ECO:0000313" key="6">
    <source>
        <dbReference type="EMBL" id="SFG58942.1"/>
    </source>
</evidence>
<dbReference type="GO" id="GO:0006508">
    <property type="term" value="P:proteolysis"/>
    <property type="evidence" value="ECO:0007669"/>
    <property type="project" value="UniProtKB-KW"/>
</dbReference>
<dbReference type="Pfam" id="PF01546">
    <property type="entry name" value="Peptidase_M20"/>
    <property type="match status" value="1"/>
</dbReference>
<evidence type="ECO:0000313" key="7">
    <source>
        <dbReference type="Proteomes" id="UP000199065"/>
    </source>
</evidence>